<evidence type="ECO:0000256" key="5">
    <source>
        <dbReference type="ARBA" id="ARBA00023180"/>
    </source>
</evidence>
<dbReference type="Gene3D" id="2.30.110.10">
    <property type="entry name" value="Electron Transport, Fmn-binding Protein, Chain A"/>
    <property type="match status" value="1"/>
</dbReference>
<evidence type="ECO:0000256" key="4">
    <source>
        <dbReference type="ARBA" id="ARBA00022729"/>
    </source>
</evidence>
<evidence type="ECO:0000313" key="9">
    <source>
        <dbReference type="Proteomes" id="UP000275408"/>
    </source>
</evidence>
<keyword evidence="4" id="KW-0732">Signal</keyword>
<comment type="caution">
    <text evidence="8">The sequence shown here is derived from an EMBL/GenBank/DDBJ whole genome shotgun (WGS) entry which is preliminary data.</text>
</comment>
<dbReference type="GO" id="GO:0005737">
    <property type="term" value="C:cytoplasm"/>
    <property type="evidence" value="ECO:0007669"/>
    <property type="project" value="UniProtKB-ARBA"/>
</dbReference>
<dbReference type="EMBL" id="RCHS01004154">
    <property type="protein sequence ID" value="RMX37330.1"/>
    <property type="molecule type" value="Genomic_DNA"/>
</dbReference>
<comment type="subcellular location">
    <subcellularLocation>
        <location evidence="1">Secreted</location>
    </subcellularLocation>
</comment>
<keyword evidence="6" id="KW-0812">Transmembrane</keyword>
<feature type="transmembrane region" description="Helical" evidence="6">
    <location>
        <begin position="40"/>
        <end position="60"/>
    </location>
</feature>
<dbReference type="InterPro" id="IPR012349">
    <property type="entry name" value="Split_barrel_FMN-bd"/>
</dbReference>
<keyword evidence="3" id="KW-0964">Secreted</keyword>
<dbReference type="GO" id="GO:0012505">
    <property type="term" value="C:endomembrane system"/>
    <property type="evidence" value="ECO:0007669"/>
    <property type="project" value="UniProtKB-ARBA"/>
</dbReference>
<proteinExistence type="inferred from homology"/>
<dbReference type="Pfam" id="PF13883">
    <property type="entry name" value="CREG_beta-barrel"/>
    <property type="match status" value="1"/>
</dbReference>
<dbReference type="OrthoDB" id="46836at2759"/>
<evidence type="ECO:0000256" key="1">
    <source>
        <dbReference type="ARBA" id="ARBA00004613"/>
    </source>
</evidence>
<name>A0A3M6T7G1_POCDA</name>
<protein>
    <recommendedName>
        <fullName evidence="7">CREG-like beta-barrel domain-containing protein</fullName>
    </recommendedName>
</protein>
<reference evidence="8 9" key="1">
    <citation type="journal article" date="2018" name="Sci. Rep.">
        <title>Comparative analysis of the Pocillopora damicornis genome highlights role of immune system in coral evolution.</title>
        <authorList>
            <person name="Cunning R."/>
            <person name="Bay R.A."/>
            <person name="Gillette P."/>
            <person name="Baker A.C."/>
            <person name="Traylor-Knowles N."/>
        </authorList>
    </citation>
    <scope>NUCLEOTIDE SEQUENCE [LARGE SCALE GENOMIC DNA]</scope>
    <source>
        <strain evidence="8">RSMAS</strain>
        <tissue evidence="8">Whole animal</tissue>
    </source>
</reference>
<evidence type="ECO:0000256" key="3">
    <source>
        <dbReference type="ARBA" id="ARBA00022525"/>
    </source>
</evidence>
<feature type="domain" description="CREG-like beta-barrel" evidence="7">
    <location>
        <begin position="126"/>
        <end position="289"/>
    </location>
</feature>
<dbReference type="SUPFAM" id="SSF50475">
    <property type="entry name" value="FMN-binding split barrel"/>
    <property type="match status" value="1"/>
</dbReference>
<keyword evidence="5" id="KW-0325">Glycoprotein</keyword>
<evidence type="ECO:0000313" key="8">
    <source>
        <dbReference type="EMBL" id="RMX37330.1"/>
    </source>
</evidence>
<dbReference type="STRING" id="46731.A0A3M6T7G1"/>
<accession>A0A3M6T7G1</accession>
<keyword evidence="6" id="KW-1133">Transmembrane helix</keyword>
<evidence type="ECO:0000256" key="2">
    <source>
        <dbReference type="ARBA" id="ARBA00009230"/>
    </source>
</evidence>
<dbReference type="Proteomes" id="UP000275408">
    <property type="component" value="Unassembled WGS sequence"/>
</dbReference>
<comment type="similarity">
    <text evidence="2">Belongs to the CREG family.</text>
</comment>
<dbReference type="PANTHER" id="PTHR13343:SF17">
    <property type="entry name" value="CELLULAR REPRESSOR OF E1A-STIMULATED GENES, ISOFORM A"/>
    <property type="match status" value="1"/>
</dbReference>
<gene>
    <name evidence="8" type="ORF">pdam_00008945</name>
</gene>
<evidence type="ECO:0000259" key="7">
    <source>
        <dbReference type="Pfam" id="PF13883"/>
    </source>
</evidence>
<dbReference type="InterPro" id="IPR055343">
    <property type="entry name" value="CREG_beta-barrel"/>
</dbReference>
<dbReference type="PANTHER" id="PTHR13343">
    <property type="entry name" value="CREG1 PROTEIN"/>
    <property type="match status" value="1"/>
</dbReference>
<dbReference type="AlphaFoldDB" id="A0A3M6T7G1"/>
<sequence length="292" mass="33174">MGTSEDKVKLLSKDQIEAPFPDVEVEDENTKEDSGHIWRFVCYALAFMMVVGVFLSAITFQNSSADEQSFSRDAGYKARVRQIRPGERFDDRLMHDMRMREEHRHAKMFPMFKPPPLPESSYDPPSRFEKAKTARYIVHNSDWGSLSTISVSMVGVPFGVAISFSDGTVTNSTGVPYFYVAKFDPIVKNFEANDLSSLALSEAQSDYCKVHKWDPEDPLCSKVTLIGKLVHVGPEEEKFALNALFARHPVMKTWPKDHGWQTLKLVITDVWLLDFYGGANMVPVKDYFKAEL</sequence>
<dbReference type="GO" id="GO:0005615">
    <property type="term" value="C:extracellular space"/>
    <property type="evidence" value="ECO:0007669"/>
    <property type="project" value="TreeGrafter"/>
</dbReference>
<evidence type="ECO:0000256" key="6">
    <source>
        <dbReference type="SAM" id="Phobius"/>
    </source>
</evidence>
<organism evidence="8 9">
    <name type="scientific">Pocillopora damicornis</name>
    <name type="common">Cauliflower coral</name>
    <name type="synonym">Millepora damicornis</name>
    <dbReference type="NCBI Taxonomy" id="46731"/>
    <lineage>
        <taxon>Eukaryota</taxon>
        <taxon>Metazoa</taxon>
        <taxon>Cnidaria</taxon>
        <taxon>Anthozoa</taxon>
        <taxon>Hexacorallia</taxon>
        <taxon>Scleractinia</taxon>
        <taxon>Astrocoeniina</taxon>
        <taxon>Pocilloporidae</taxon>
        <taxon>Pocillopora</taxon>
    </lineage>
</organism>
<dbReference type="FunFam" id="2.30.110.10:FF:000004">
    <property type="entry name" value="Cellular repressor of E1A-stimulated genes 1"/>
    <property type="match status" value="1"/>
</dbReference>
<keyword evidence="6" id="KW-0472">Membrane</keyword>
<keyword evidence="9" id="KW-1185">Reference proteome</keyword>